<evidence type="ECO:0000256" key="2">
    <source>
        <dbReference type="ARBA" id="ARBA00008423"/>
    </source>
</evidence>
<dbReference type="OrthoDB" id="5589010at2759"/>
<feature type="compositionally biased region" description="Basic and acidic residues" evidence="10">
    <location>
        <begin position="41"/>
        <end position="60"/>
    </location>
</feature>
<dbReference type="Gene3D" id="4.10.1000.30">
    <property type="match status" value="2"/>
</dbReference>
<evidence type="ECO:0000256" key="9">
    <source>
        <dbReference type="PROSITE-ProRule" id="PRU00723"/>
    </source>
</evidence>
<evidence type="ECO:0000259" key="11">
    <source>
        <dbReference type="PROSITE" id="PS50103"/>
    </source>
</evidence>
<evidence type="ECO:0000313" key="12">
    <source>
        <dbReference type="EMBL" id="TPP61234.1"/>
    </source>
</evidence>
<evidence type="ECO:0000256" key="1">
    <source>
        <dbReference type="ARBA" id="ARBA00004123"/>
    </source>
</evidence>
<evidence type="ECO:0000313" key="13">
    <source>
        <dbReference type="Proteomes" id="UP000316759"/>
    </source>
</evidence>
<reference evidence="12 13" key="1">
    <citation type="submission" date="2019-04" db="EMBL/GenBank/DDBJ databases">
        <title>Annotation for the trematode Fasciola gigantica.</title>
        <authorList>
            <person name="Choi Y.-J."/>
        </authorList>
    </citation>
    <scope>NUCLEOTIDE SEQUENCE [LARGE SCALE GENOMIC DNA]</scope>
    <source>
        <strain evidence="12">Uganda_cow_1</strain>
    </source>
</reference>
<accession>A0A504YIZ8</accession>
<sequence>MVMVANNKSESSMAKDLQLFLGEHTGGFTKWLHTVLDDMKKDNEGKEMKSSDREKSEQRKGFRSRNSNARTTDHLDSRRRSRSRSPMRALQREVVAWNSREPHGYTDALNLHPDENEFIEDISSTGSVHEERKIVSTASLKRNKMDKTGDLPDLPGKASICSVVRVRNSSPLKHRSKVSRPTAVDITPSGLLLKKAFNDVKTNVEPPEIKNSGLVGRKPSHPIACPDVSSSSPDPASRRTKFYITLSGNKTAVSSTIISAESPPNPDRFQKRNMVGARSNVKSRLGSRKVLPYSRPEDERLSAKDRLGPVTHHSQLRLKSMTNPRFAMDAESTYEDLDEQVDMVEIVEGELEADEPDQSEDDKIHMDSDINDVDQRFVSASEEDSGVAMKSRLIDRINQRQLVVNLNETDEDDELSPSKGAGNKSVLQKPAIDTEQVHVPSSLDRCRFWPNCRNGKECPYIHPSEPCPTFPRCRFGATCIYIHPPCRFDAACTRPDCAFSHSAKRVLQKTATIVPPPVAASQIVCRYQSRCNNPSCPFYHPPAVSALPVTSPTTRPAVTALSTSPIPCRYGSACTNRAKCPFFHRDIPRPDQLKWVAPSKRSETTDSNKVIAAATNSGPVSYQVEAVK</sequence>
<proteinExistence type="inferred from homology"/>
<protein>
    <recommendedName>
        <fullName evidence="3">Zinc finger CCCH domain-containing protein 14</fullName>
    </recommendedName>
</protein>
<dbReference type="GO" id="GO:0008143">
    <property type="term" value="F:poly(A) binding"/>
    <property type="evidence" value="ECO:0007669"/>
    <property type="project" value="InterPro"/>
</dbReference>
<gene>
    <name evidence="12" type="ORF">FGIG_02772</name>
</gene>
<evidence type="ECO:0000256" key="8">
    <source>
        <dbReference type="ARBA" id="ARBA00023242"/>
    </source>
</evidence>
<evidence type="ECO:0000256" key="7">
    <source>
        <dbReference type="ARBA" id="ARBA00022833"/>
    </source>
</evidence>
<keyword evidence="4 9" id="KW-0479">Metal-binding</keyword>
<dbReference type="PROSITE" id="PS50103">
    <property type="entry name" value="ZF_C3H1"/>
    <property type="match status" value="1"/>
</dbReference>
<feature type="domain" description="C3H1-type" evidence="11">
    <location>
        <begin position="440"/>
        <end position="465"/>
    </location>
</feature>
<dbReference type="GO" id="GO:0008270">
    <property type="term" value="F:zinc ion binding"/>
    <property type="evidence" value="ECO:0007669"/>
    <property type="project" value="UniProtKB-KW"/>
</dbReference>
<evidence type="ECO:0000256" key="5">
    <source>
        <dbReference type="ARBA" id="ARBA00022737"/>
    </source>
</evidence>
<dbReference type="GO" id="GO:0005737">
    <property type="term" value="C:cytoplasm"/>
    <property type="evidence" value="ECO:0007669"/>
    <property type="project" value="TreeGrafter"/>
</dbReference>
<organism evidence="12 13">
    <name type="scientific">Fasciola gigantica</name>
    <name type="common">Giant liver fluke</name>
    <dbReference type="NCBI Taxonomy" id="46835"/>
    <lineage>
        <taxon>Eukaryota</taxon>
        <taxon>Metazoa</taxon>
        <taxon>Spiralia</taxon>
        <taxon>Lophotrochozoa</taxon>
        <taxon>Platyhelminthes</taxon>
        <taxon>Trematoda</taxon>
        <taxon>Digenea</taxon>
        <taxon>Plagiorchiida</taxon>
        <taxon>Echinostomata</taxon>
        <taxon>Echinostomatoidea</taxon>
        <taxon>Fasciolidae</taxon>
        <taxon>Fasciola</taxon>
    </lineage>
</organism>
<comment type="caution">
    <text evidence="12">The sequence shown here is derived from an EMBL/GenBank/DDBJ whole genome shotgun (WGS) entry which is preliminary data.</text>
</comment>
<keyword evidence="8" id="KW-0539">Nucleus</keyword>
<dbReference type="SMART" id="SM00356">
    <property type="entry name" value="ZnF_C3H1"/>
    <property type="match status" value="4"/>
</dbReference>
<dbReference type="InterPro" id="IPR040366">
    <property type="entry name" value="Nab2/ZC3H14"/>
</dbReference>
<keyword evidence="6 9" id="KW-0863">Zinc-finger</keyword>
<keyword evidence="13" id="KW-1185">Reference proteome</keyword>
<evidence type="ECO:0000256" key="6">
    <source>
        <dbReference type="ARBA" id="ARBA00022771"/>
    </source>
</evidence>
<dbReference type="GO" id="GO:0043488">
    <property type="term" value="P:regulation of mRNA stability"/>
    <property type="evidence" value="ECO:0007669"/>
    <property type="project" value="InterPro"/>
</dbReference>
<feature type="region of interest" description="Disordered" evidence="10">
    <location>
        <begin position="41"/>
        <end position="89"/>
    </location>
</feature>
<evidence type="ECO:0000256" key="10">
    <source>
        <dbReference type="SAM" id="MobiDB-lite"/>
    </source>
</evidence>
<dbReference type="PANTHER" id="PTHR14738">
    <property type="entry name" value="ZINC FINGER CCCH DOMAIN-CONTAINING PROTEIN 14"/>
    <property type="match status" value="1"/>
</dbReference>
<feature type="zinc finger region" description="C3H1-type" evidence="9">
    <location>
        <begin position="440"/>
        <end position="465"/>
    </location>
</feature>
<evidence type="ECO:0000256" key="3">
    <source>
        <dbReference type="ARBA" id="ARBA00015071"/>
    </source>
</evidence>
<dbReference type="Pfam" id="PF14608">
    <property type="entry name" value="zf-CCCH_2"/>
    <property type="match status" value="5"/>
</dbReference>
<dbReference type="InterPro" id="IPR000571">
    <property type="entry name" value="Znf_CCCH"/>
</dbReference>
<dbReference type="STRING" id="46835.A0A504YIZ8"/>
<name>A0A504YIZ8_FASGI</name>
<comment type="similarity">
    <text evidence="2">Belongs to the ZC3H14 family.</text>
</comment>
<dbReference type="AlphaFoldDB" id="A0A504YIZ8"/>
<keyword evidence="7 9" id="KW-0862">Zinc</keyword>
<keyword evidence="5" id="KW-0677">Repeat</keyword>
<dbReference type="PANTHER" id="PTHR14738:SF29">
    <property type="entry name" value="ZINC FINGER CCCH DOMAIN-CONTAINING PROTEIN 14"/>
    <property type="match status" value="1"/>
</dbReference>
<dbReference type="EMBL" id="SUNJ01008432">
    <property type="protein sequence ID" value="TPP61234.1"/>
    <property type="molecule type" value="Genomic_DNA"/>
</dbReference>
<comment type="subcellular location">
    <subcellularLocation>
        <location evidence="1">Nucleus</location>
    </subcellularLocation>
</comment>
<dbReference type="GO" id="GO:0005634">
    <property type="term" value="C:nucleus"/>
    <property type="evidence" value="ECO:0007669"/>
    <property type="project" value="UniProtKB-SubCell"/>
</dbReference>
<evidence type="ECO:0000256" key="4">
    <source>
        <dbReference type="ARBA" id="ARBA00022723"/>
    </source>
</evidence>
<dbReference type="Proteomes" id="UP000316759">
    <property type="component" value="Unassembled WGS sequence"/>
</dbReference>